<sequence>MRSFVFFIQVWARAYRMQAGASQGFLRWRVGCCGPSHFRFGRCAGSRCCHRYVFTCALFFSWEVLCRRV</sequence>
<keyword evidence="2" id="KW-1185">Reference proteome</keyword>
<reference evidence="2" key="1">
    <citation type="submission" date="2005-10" db="EMBL/GenBank/DDBJ databases">
        <title>Complete sequence of Pelobacter carbinolicus DSM 2380.</title>
        <authorList>
            <person name="Copeland A."/>
            <person name="Lucas S."/>
            <person name="Lapidus A."/>
            <person name="Barry K."/>
            <person name="Detter J.C."/>
            <person name="Glavina T."/>
            <person name="Hammon N."/>
            <person name="Israni S."/>
            <person name="Pitluck S."/>
            <person name="Chertkov O."/>
            <person name="Schmutz J."/>
            <person name="Larimer F."/>
            <person name="Land M."/>
            <person name="Kyrpides N."/>
            <person name="Ivanova N."/>
            <person name="Richardson P."/>
        </authorList>
    </citation>
    <scope>NUCLEOTIDE SEQUENCE [LARGE SCALE GENOMIC DNA]</scope>
    <source>
        <strain evidence="2">DSM 2380 / NBRC 103641 / GraBd1</strain>
    </source>
</reference>
<dbReference type="Proteomes" id="UP000002534">
    <property type="component" value="Chromosome"/>
</dbReference>
<evidence type="ECO:0000313" key="2">
    <source>
        <dbReference type="Proteomes" id="UP000002534"/>
    </source>
</evidence>
<evidence type="ECO:0000313" key="1">
    <source>
        <dbReference type="EMBL" id="ABI81814.1"/>
    </source>
</evidence>
<dbReference type="KEGG" id="pca:Pcar_3194"/>
<organism evidence="1 2">
    <name type="scientific">Syntrophotalea carbinolica (strain DSM 2380 / NBRC 103641 / GraBd1)</name>
    <name type="common">Pelobacter carbinolicus</name>
    <dbReference type="NCBI Taxonomy" id="338963"/>
    <lineage>
        <taxon>Bacteria</taxon>
        <taxon>Pseudomonadati</taxon>
        <taxon>Thermodesulfobacteriota</taxon>
        <taxon>Desulfuromonadia</taxon>
        <taxon>Desulfuromonadales</taxon>
        <taxon>Syntrophotaleaceae</taxon>
        <taxon>Syntrophotalea</taxon>
    </lineage>
</organism>
<proteinExistence type="predicted"/>
<dbReference type="AlphaFoldDB" id="Q0C6X3"/>
<reference evidence="1 2" key="2">
    <citation type="journal article" date="2012" name="BMC Genomics">
        <title>The genome of Pelobacter carbinolicus reveals surprising metabolic capabilities and physiological features.</title>
        <authorList>
            <person name="Aklujkar M."/>
            <person name="Haveman S.A."/>
            <person name="Didonato R.Jr."/>
            <person name="Chertkov O."/>
            <person name="Han C.S."/>
            <person name="Land M.L."/>
            <person name="Brown P."/>
            <person name="Lovley D.R."/>
        </authorList>
    </citation>
    <scope>NUCLEOTIDE SEQUENCE [LARGE SCALE GENOMIC DNA]</scope>
    <source>
        <strain evidence="2">DSM 2380 / NBRC 103641 / GraBd1</strain>
    </source>
</reference>
<protein>
    <submittedName>
        <fullName evidence="1">Uncharacterized protein</fullName>
    </submittedName>
</protein>
<dbReference type="EMBL" id="CP000142">
    <property type="protein sequence ID" value="ABI81814.1"/>
    <property type="molecule type" value="Genomic_DNA"/>
</dbReference>
<gene>
    <name evidence="1" type="ordered locus">Pcar_3194</name>
</gene>
<dbReference type="HOGENOM" id="CLU_2772230_0_0_7"/>
<name>Q0C6X3_SYNC1</name>
<accession>Q0C6X3</accession>